<evidence type="ECO:0000313" key="3">
    <source>
        <dbReference type="Proteomes" id="UP000264492"/>
    </source>
</evidence>
<proteinExistence type="predicted"/>
<name>A0A371JXZ8_9GAMM</name>
<dbReference type="AlphaFoldDB" id="A0A371JXZ8"/>
<dbReference type="OrthoDB" id="6057745at2"/>
<organism evidence="2 3">
    <name type="scientific">Lysobacter silvisoli</name>
    <dbReference type="NCBI Taxonomy" id="2293254"/>
    <lineage>
        <taxon>Bacteria</taxon>
        <taxon>Pseudomonadati</taxon>
        <taxon>Pseudomonadota</taxon>
        <taxon>Gammaproteobacteria</taxon>
        <taxon>Lysobacterales</taxon>
        <taxon>Lysobacteraceae</taxon>
        <taxon>Lysobacter</taxon>
    </lineage>
</organism>
<feature type="compositionally biased region" description="Low complexity" evidence="1">
    <location>
        <begin position="109"/>
        <end position="119"/>
    </location>
</feature>
<feature type="compositionally biased region" description="Basic and acidic residues" evidence="1">
    <location>
        <begin position="80"/>
        <end position="102"/>
    </location>
</feature>
<comment type="caution">
    <text evidence="2">The sequence shown here is derived from an EMBL/GenBank/DDBJ whole genome shotgun (WGS) entry which is preliminary data.</text>
</comment>
<dbReference type="Proteomes" id="UP000264492">
    <property type="component" value="Unassembled WGS sequence"/>
</dbReference>
<evidence type="ECO:0000313" key="2">
    <source>
        <dbReference type="EMBL" id="RDZ26535.1"/>
    </source>
</evidence>
<evidence type="ECO:0000256" key="1">
    <source>
        <dbReference type="SAM" id="MobiDB-lite"/>
    </source>
</evidence>
<gene>
    <name evidence="2" type="ORF">DX914_16235</name>
</gene>
<protein>
    <submittedName>
        <fullName evidence="2">Uncharacterized protein</fullName>
    </submittedName>
</protein>
<sequence length="119" mass="12190">MSKLNSLPERAMELVSAVGESLKQAPGSAGKLLEAGVVLGAVKTGARVAGGFVRRNPAIAVAAVAGAGLLWLAARHRAKARAEAPIEGSAKRIDARRGEGAPRRRSRARAQNGGETASE</sequence>
<reference evidence="2 3" key="1">
    <citation type="submission" date="2018-08" db="EMBL/GenBank/DDBJ databases">
        <title>Lysobacter sp. zong2l5, whole genome shotgun sequence.</title>
        <authorList>
            <person name="Zhang X."/>
            <person name="Feng G."/>
            <person name="Zhu H."/>
        </authorList>
    </citation>
    <scope>NUCLEOTIDE SEQUENCE [LARGE SCALE GENOMIC DNA]</scope>
    <source>
        <strain evidence="3">zong2l5</strain>
    </source>
</reference>
<feature type="region of interest" description="Disordered" evidence="1">
    <location>
        <begin position="80"/>
        <end position="119"/>
    </location>
</feature>
<accession>A0A371JXZ8</accession>
<dbReference type="EMBL" id="QTSU01000003">
    <property type="protein sequence ID" value="RDZ26535.1"/>
    <property type="molecule type" value="Genomic_DNA"/>
</dbReference>
<dbReference type="RefSeq" id="WP_115860660.1">
    <property type="nucleotide sequence ID" value="NZ_QTSU01000003.1"/>
</dbReference>
<keyword evidence="3" id="KW-1185">Reference proteome</keyword>